<dbReference type="WBParaSite" id="PSAMB.scaffold860size40082.g9162.t1">
    <property type="protein sequence ID" value="PSAMB.scaffold860size40082.g9162.t1"/>
    <property type="gene ID" value="PSAMB.scaffold860size40082.g9162"/>
</dbReference>
<dbReference type="CDD" id="cd09804">
    <property type="entry name" value="Dcp1"/>
    <property type="match status" value="1"/>
</dbReference>
<dbReference type="GO" id="GO:0008047">
    <property type="term" value="F:enzyme activator activity"/>
    <property type="evidence" value="ECO:0007669"/>
    <property type="project" value="InterPro"/>
</dbReference>
<dbReference type="PANTHER" id="PTHR16290">
    <property type="entry name" value="TRANSCRIPTION FACTOR SMIF DECAPPING ENZYME DCP1"/>
    <property type="match status" value="1"/>
</dbReference>
<accession>A0A914XMM6</accession>
<dbReference type="Pfam" id="PF06058">
    <property type="entry name" value="DCP1"/>
    <property type="match status" value="1"/>
</dbReference>
<dbReference type="SUPFAM" id="SSF50729">
    <property type="entry name" value="PH domain-like"/>
    <property type="match status" value="1"/>
</dbReference>
<name>A0A914XMM6_9BILA</name>
<sequence>MVSQQQQQMQMGGTAATVKAKSKAGANINLLAVQRVDPCAVAIIDQATQTALYKFNQERHQWEKTDIEGSMFVYQRADKPWYSLLIANRHSPADLIEPLTSELQFKLHTPYLLMCKADGTINGLWFYDQADCERMAGQLNRLVADRDGVLRVSQTPVRPSSATAAAGGGGVLGLLSKAQSEYGKSTTSSVPNVVRPKAVKASGAPAPQEHGPMPAMLQKLFSEKKPEQPTVTPSVTPAVRKGTLSAEELEKELQSKPVDAAAFAKSTPMRLDSIPVTFELGGPSGSASP</sequence>
<dbReference type="GO" id="GO:0006397">
    <property type="term" value="P:mRNA processing"/>
    <property type="evidence" value="ECO:0007669"/>
    <property type="project" value="UniProtKB-KW"/>
</dbReference>
<dbReference type="GO" id="GO:0000290">
    <property type="term" value="P:deadenylation-dependent decapping of nuclear-transcribed mRNA"/>
    <property type="evidence" value="ECO:0007669"/>
    <property type="project" value="InterPro"/>
</dbReference>
<dbReference type="GO" id="GO:0031087">
    <property type="term" value="P:deadenylation-independent decapping of nuclear-transcribed mRNA"/>
    <property type="evidence" value="ECO:0007669"/>
    <property type="project" value="TreeGrafter"/>
</dbReference>
<reference evidence="6" key="1">
    <citation type="submission" date="2022-11" db="UniProtKB">
        <authorList>
            <consortium name="WormBaseParasite"/>
        </authorList>
    </citation>
    <scope>IDENTIFICATION</scope>
</reference>
<keyword evidence="5" id="KW-1185">Reference proteome</keyword>
<dbReference type="InterPro" id="IPR011993">
    <property type="entry name" value="PH-like_dom_sf"/>
</dbReference>
<keyword evidence="3" id="KW-0963">Cytoplasm</keyword>
<protein>
    <submittedName>
        <fullName evidence="6">Uncharacterized protein</fullName>
    </submittedName>
</protein>
<dbReference type="GO" id="GO:0000932">
    <property type="term" value="C:P-body"/>
    <property type="evidence" value="ECO:0007669"/>
    <property type="project" value="TreeGrafter"/>
</dbReference>
<keyword evidence="4" id="KW-0507">mRNA processing</keyword>
<evidence type="ECO:0000313" key="6">
    <source>
        <dbReference type="WBParaSite" id="PSAMB.scaffold860size40082.g9162.t1"/>
    </source>
</evidence>
<evidence type="ECO:0000256" key="3">
    <source>
        <dbReference type="ARBA" id="ARBA00022490"/>
    </source>
</evidence>
<evidence type="ECO:0000313" key="5">
    <source>
        <dbReference type="Proteomes" id="UP000887566"/>
    </source>
</evidence>
<dbReference type="PANTHER" id="PTHR16290:SF0">
    <property type="entry name" value="DECAPPING PROTEIN 1, ISOFORM A"/>
    <property type="match status" value="1"/>
</dbReference>
<comment type="subcellular location">
    <subcellularLocation>
        <location evidence="1">Cytoplasm</location>
    </subcellularLocation>
</comment>
<dbReference type="Proteomes" id="UP000887566">
    <property type="component" value="Unplaced"/>
</dbReference>
<organism evidence="5 6">
    <name type="scientific">Plectus sambesii</name>
    <dbReference type="NCBI Taxonomy" id="2011161"/>
    <lineage>
        <taxon>Eukaryota</taxon>
        <taxon>Metazoa</taxon>
        <taxon>Ecdysozoa</taxon>
        <taxon>Nematoda</taxon>
        <taxon>Chromadorea</taxon>
        <taxon>Plectida</taxon>
        <taxon>Plectina</taxon>
        <taxon>Plectoidea</taxon>
        <taxon>Plectidae</taxon>
        <taxon>Plectus</taxon>
    </lineage>
</organism>
<evidence type="ECO:0000256" key="4">
    <source>
        <dbReference type="ARBA" id="ARBA00022664"/>
    </source>
</evidence>
<dbReference type="Gene3D" id="2.30.29.30">
    <property type="entry name" value="Pleckstrin-homology domain (PH domain)/Phosphotyrosine-binding domain (PTB)"/>
    <property type="match status" value="1"/>
</dbReference>
<comment type="similarity">
    <text evidence="2">Belongs to the DCP1 family.</text>
</comment>
<evidence type="ECO:0000256" key="1">
    <source>
        <dbReference type="ARBA" id="ARBA00004496"/>
    </source>
</evidence>
<evidence type="ECO:0000256" key="2">
    <source>
        <dbReference type="ARBA" id="ARBA00008778"/>
    </source>
</evidence>
<dbReference type="AlphaFoldDB" id="A0A914XMM6"/>
<proteinExistence type="inferred from homology"/>
<dbReference type="GO" id="GO:0003729">
    <property type="term" value="F:mRNA binding"/>
    <property type="evidence" value="ECO:0007669"/>
    <property type="project" value="TreeGrafter"/>
</dbReference>
<dbReference type="InterPro" id="IPR010334">
    <property type="entry name" value="Dcp1"/>
</dbReference>